<name>A0A5Q0LEY8_9ACTN</name>
<evidence type="ECO:0000256" key="1">
    <source>
        <dbReference type="SAM" id="MobiDB-lite"/>
    </source>
</evidence>
<protein>
    <submittedName>
        <fullName evidence="4">Carbohydrate-binding protein</fullName>
    </submittedName>
</protein>
<keyword evidence="2" id="KW-0472">Membrane</keyword>
<dbReference type="Gene3D" id="2.60.120.260">
    <property type="entry name" value="Galactose-binding domain-like"/>
    <property type="match status" value="1"/>
</dbReference>
<keyword evidence="2" id="KW-1133">Transmembrane helix</keyword>
<dbReference type="AlphaFoldDB" id="A0A5Q0LEY8"/>
<feature type="region of interest" description="Disordered" evidence="1">
    <location>
        <begin position="1"/>
        <end position="126"/>
    </location>
</feature>
<sequence>MTPGNNGASTPEDDDPFGYLYADGQANGATPPSGGGGYGYPGSVNRVRAVGERQYGQQQPGYGQQQAAAPTAPYGQVPQQGTYGQPGQQQPGYGQPNAHYAAPETGPGGATTSRQSSGGGGRGRGPNTKGLLIGAIAVVAAVVIGIGIAMMGGDSSGDKDKGGDQAGSTPSTSASASAETSSPAAAGELPKSDAKALRLEGGTTTASDVKGAKAAGGVYVNGFNQVGAKAVWTVNGIDKAGAYRLDVAYGIPGVDANATLVVNGKANTQPLNMKNFVGEAQAPKGNWEKGWQTTWAQVNLNKGTNVIEITCATGNQCEAYLDQVGLSKLK</sequence>
<gene>
    <name evidence="4" type="ORF">GFH48_22505</name>
</gene>
<dbReference type="RefSeq" id="WP_153289923.1">
    <property type="nucleotide sequence ID" value="NZ_CP045643.1"/>
</dbReference>
<evidence type="ECO:0000313" key="5">
    <source>
        <dbReference type="Proteomes" id="UP000326179"/>
    </source>
</evidence>
<evidence type="ECO:0000313" key="4">
    <source>
        <dbReference type="EMBL" id="QFZ75665.1"/>
    </source>
</evidence>
<keyword evidence="5" id="KW-1185">Reference proteome</keyword>
<reference evidence="4 5" key="1">
    <citation type="submission" date="2019-10" db="EMBL/GenBank/DDBJ databases">
        <title>A novel species.</title>
        <authorList>
            <person name="Gao J."/>
        </authorList>
    </citation>
    <scope>NUCLEOTIDE SEQUENCE [LARGE SCALE GENOMIC DNA]</scope>
    <source>
        <strain evidence="4 5">QMT-28</strain>
    </source>
</reference>
<evidence type="ECO:0000259" key="3">
    <source>
        <dbReference type="PROSITE" id="PS51175"/>
    </source>
</evidence>
<dbReference type="KEGG" id="sfy:GFH48_22505"/>
<organism evidence="4 5">
    <name type="scientific">Streptomyces fagopyri</name>
    <dbReference type="NCBI Taxonomy" id="2662397"/>
    <lineage>
        <taxon>Bacteria</taxon>
        <taxon>Bacillati</taxon>
        <taxon>Actinomycetota</taxon>
        <taxon>Actinomycetes</taxon>
        <taxon>Kitasatosporales</taxon>
        <taxon>Streptomycetaceae</taxon>
        <taxon>Streptomyces</taxon>
    </lineage>
</organism>
<feature type="compositionally biased region" description="Low complexity" evidence="1">
    <location>
        <begin position="166"/>
        <end position="188"/>
    </location>
</feature>
<dbReference type="GO" id="GO:0030246">
    <property type="term" value="F:carbohydrate binding"/>
    <property type="evidence" value="ECO:0007669"/>
    <property type="project" value="InterPro"/>
</dbReference>
<keyword evidence="2" id="KW-0812">Transmembrane</keyword>
<feature type="transmembrane region" description="Helical" evidence="2">
    <location>
        <begin position="131"/>
        <end position="151"/>
    </location>
</feature>
<feature type="domain" description="CBM6" evidence="3">
    <location>
        <begin position="190"/>
        <end position="327"/>
    </location>
</feature>
<dbReference type="EMBL" id="CP045643">
    <property type="protein sequence ID" value="QFZ75665.1"/>
    <property type="molecule type" value="Genomic_DNA"/>
</dbReference>
<feature type="region of interest" description="Disordered" evidence="1">
    <location>
        <begin position="155"/>
        <end position="190"/>
    </location>
</feature>
<evidence type="ECO:0000256" key="2">
    <source>
        <dbReference type="SAM" id="Phobius"/>
    </source>
</evidence>
<proteinExistence type="predicted"/>
<feature type="compositionally biased region" description="Low complexity" evidence="1">
    <location>
        <begin position="54"/>
        <end position="96"/>
    </location>
</feature>
<dbReference type="InterPro" id="IPR008979">
    <property type="entry name" value="Galactose-bd-like_sf"/>
</dbReference>
<dbReference type="PROSITE" id="PS51175">
    <property type="entry name" value="CBM6"/>
    <property type="match status" value="1"/>
</dbReference>
<dbReference type="InterPro" id="IPR005084">
    <property type="entry name" value="CBM6"/>
</dbReference>
<accession>A0A5Q0LEY8</accession>
<dbReference type="Proteomes" id="UP000326179">
    <property type="component" value="Chromosome"/>
</dbReference>
<dbReference type="SUPFAM" id="SSF49785">
    <property type="entry name" value="Galactose-binding domain-like"/>
    <property type="match status" value="1"/>
</dbReference>